<evidence type="ECO:0000313" key="1">
    <source>
        <dbReference type="EMBL" id="GBN89697.1"/>
    </source>
</evidence>
<protein>
    <submittedName>
        <fullName evidence="1">Uncharacterized protein</fullName>
    </submittedName>
</protein>
<dbReference type="EMBL" id="BGPR01022922">
    <property type="protein sequence ID" value="GBN89697.1"/>
    <property type="molecule type" value="Genomic_DNA"/>
</dbReference>
<organism evidence="1 2">
    <name type="scientific">Araneus ventricosus</name>
    <name type="common">Orbweaver spider</name>
    <name type="synonym">Epeira ventricosa</name>
    <dbReference type="NCBI Taxonomy" id="182803"/>
    <lineage>
        <taxon>Eukaryota</taxon>
        <taxon>Metazoa</taxon>
        <taxon>Ecdysozoa</taxon>
        <taxon>Arthropoda</taxon>
        <taxon>Chelicerata</taxon>
        <taxon>Arachnida</taxon>
        <taxon>Araneae</taxon>
        <taxon>Araneomorphae</taxon>
        <taxon>Entelegynae</taxon>
        <taxon>Araneoidea</taxon>
        <taxon>Araneidae</taxon>
        <taxon>Araneus</taxon>
    </lineage>
</organism>
<comment type="caution">
    <text evidence="1">The sequence shown here is derived from an EMBL/GenBank/DDBJ whole genome shotgun (WGS) entry which is preliminary data.</text>
</comment>
<gene>
    <name evidence="1" type="ORF">AVEN_57090_1</name>
</gene>
<accession>A0A4Y2SNF1</accession>
<name>A0A4Y2SNF1_ARAVE</name>
<evidence type="ECO:0000313" key="2">
    <source>
        <dbReference type="Proteomes" id="UP000499080"/>
    </source>
</evidence>
<keyword evidence="2" id="KW-1185">Reference proteome</keyword>
<dbReference type="AlphaFoldDB" id="A0A4Y2SNF1"/>
<proteinExistence type="predicted"/>
<reference evidence="1 2" key="1">
    <citation type="journal article" date="2019" name="Sci. Rep.">
        <title>Orb-weaving spider Araneus ventricosus genome elucidates the spidroin gene catalogue.</title>
        <authorList>
            <person name="Kono N."/>
            <person name="Nakamura H."/>
            <person name="Ohtoshi R."/>
            <person name="Moran D.A.P."/>
            <person name="Shinohara A."/>
            <person name="Yoshida Y."/>
            <person name="Fujiwara M."/>
            <person name="Mori M."/>
            <person name="Tomita M."/>
            <person name="Arakawa K."/>
        </authorList>
    </citation>
    <scope>NUCLEOTIDE SEQUENCE [LARGE SCALE GENOMIC DNA]</scope>
</reference>
<sequence length="92" mass="10525">MWDGLSPEEQEAKRHLFETTKSNVNRAIQAKCSEAETEAQFKYFLKDVEDAVLGEDPKWHYVSGPLSIKIVMGLLLRLPEKWAFALSNKLVC</sequence>
<dbReference type="Proteomes" id="UP000499080">
    <property type="component" value="Unassembled WGS sequence"/>
</dbReference>